<proteinExistence type="predicted"/>
<comment type="subcellular location">
    <subcellularLocation>
        <location evidence="1">Membrane</location>
    </subcellularLocation>
</comment>
<dbReference type="Proteomes" id="UP001642260">
    <property type="component" value="Unassembled WGS sequence"/>
</dbReference>
<dbReference type="PANTHER" id="PTHR31234">
    <property type="entry name" value="LATE EMBRYOGENESIS ABUNDANT (LEA) HYDROXYPROLINE-RICH GLYCOPROTEIN FAMILY"/>
    <property type="match status" value="1"/>
</dbReference>
<dbReference type="GO" id="GO:0016020">
    <property type="term" value="C:membrane"/>
    <property type="evidence" value="ECO:0007669"/>
    <property type="project" value="UniProtKB-SubCell"/>
</dbReference>
<evidence type="ECO:0000313" key="4">
    <source>
        <dbReference type="Proteomes" id="UP001642260"/>
    </source>
</evidence>
<protein>
    <recommendedName>
        <fullName evidence="5">Late embryogenesis abundant protein LEA-2 subgroup domain-containing protein</fullName>
    </recommendedName>
</protein>
<dbReference type="AlphaFoldDB" id="A0ABC8M1Q0"/>
<organism evidence="3 4">
    <name type="scientific">Eruca vesicaria subsp. sativa</name>
    <name type="common">Garden rocket</name>
    <name type="synonym">Eruca sativa</name>
    <dbReference type="NCBI Taxonomy" id="29727"/>
    <lineage>
        <taxon>Eukaryota</taxon>
        <taxon>Viridiplantae</taxon>
        <taxon>Streptophyta</taxon>
        <taxon>Embryophyta</taxon>
        <taxon>Tracheophyta</taxon>
        <taxon>Spermatophyta</taxon>
        <taxon>Magnoliopsida</taxon>
        <taxon>eudicotyledons</taxon>
        <taxon>Gunneridae</taxon>
        <taxon>Pentapetalae</taxon>
        <taxon>rosids</taxon>
        <taxon>malvids</taxon>
        <taxon>Brassicales</taxon>
        <taxon>Brassicaceae</taxon>
        <taxon>Brassiceae</taxon>
        <taxon>Eruca</taxon>
    </lineage>
</organism>
<accession>A0ABC8M1Q0</accession>
<evidence type="ECO:0000313" key="3">
    <source>
        <dbReference type="EMBL" id="CAH8390131.1"/>
    </source>
</evidence>
<reference evidence="3 4" key="1">
    <citation type="submission" date="2022-03" db="EMBL/GenBank/DDBJ databases">
        <authorList>
            <person name="Macdonald S."/>
            <person name="Ahmed S."/>
            <person name="Newling K."/>
        </authorList>
    </citation>
    <scope>NUCLEOTIDE SEQUENCE [LARGE SCALE GENOMIC DNA]</scope>
</reference>
<gene>
    <name evidence="3" type="ORF">ERUC_LOCUS42614</name>
</gene>
<dbReference type="EMBL" id="CAKOAT010880709">
    <property type="protein sequence ID" value="CAH8390131.1"/>
    <property type="molecule type" value="Genomic_DNA"/>
</dbReference>
<sequence>MAKVIAACFLIGLVLTALFLVIFFSPPQFPCVTLVSLNVSRLNFTTARISGYVDMQFQVINGNMLTDFSYDDVYCSMYRGKRLLASTMFPAFSQRAWETKPINFTVYLTPLTRAREVGKDPYALEEFDVKLVTFIKWRFGSSKSVMFSCDEVPVGLVLTTPGHGKMIGPARNCEVC</sequence>
<dbReference type="PANTHER" id="PTHR31234:SF2">
    <property type="entry name" value="OS05G0199100 PROTEIN"/>
    <property type="match status" value="1"/>
</dbReference>
<evidence type="ECO:0000256" key="1">
    <source>
        <dbReference type="ARBA" id="ARBA00004370"/>
    </source>
</evidence>
<evidence type="ECO:0008006" key="5">
    <source>
        <dbReference type="Google" id="ProtNLM"/>
    </source>
</evidence>
<name>A0ABC8M1Q0_ERUVS</name>
<evidence type="ECO:0000256" key="2">
    <source>
        <dbReference type="ARBA" id="ARBA00023136"/>
    </source>
</evidence>
<keyword evidence="2" id="KW-0472">Membrane</keyword>
<comment type="caution">
    <text evidence="3">The sequence shown here is derived from an EMBL/GenBank/DDBJ whole genome shotgun (WGS) entry which is preliminary data.</text>
</comment>
<keyword evidence="4" id="KW-1185">Reference proteome</keyword>
<dbReference type="InterPro" id="IPR044839">
    <property type="entry name" value="NDR1-like"/>
</dbReference>